<evidence type="ECO:0000256" key="1">
    <source>
        <dbReference type="SAM" id="MobiDB-lite"/>
    </source>
</evidence>
<dbReference type="RefSeq" id="WP_136962945.1">
    <property type="nucleotide sequence ID" value="NZ_CP039690.1"/>
</dbReference>
<dbReference type="EMBL" id="CP039690">
    <property type="protein sequence ID" value="QCI67514.1"/>
    <property type="molecule type" value="Genomic_DNA"/>
</dbReference>
<dbReference type="AlphaFoldDB" id="A0A4D7B1M9"/>
<evidence type="ECO:0000313" key="3">
    <source>
        <dbReference type="Proteomes" id="UP000298781"/>
    </source>
</evidence>
<proteinExistence type="predicted"/>
<keyword evidence="3" id="KW-1185">Reference proteome</keyword>
<reference evidence="2 3" key="1">
    <citation type="submission" date="2019-04" db="EMBL/GenBank/DDBJ databases">
        <title>Phreatobacter aquaticus sp. nov.</title>
        <authorList>
            <person name="Choi A."/>
        </authorList>
    </citation>
    <scope>NUCLEOTIDE SEQUENCE [LARGE SCALE GENOMIC DNA]</scope>
    <source>
        <strain evidence="2 3">KCTC 52518</strain>
    </source>
</reference>
<accession>A0A4D7B1M9</accession>
<name>A0A4D7B1M9_9HYPH</name>
<dbReference type="KEGG" id="pstg:E8M01_26795"/>
<evidence type="ECO:0000313" key="2">
    <source>
        <dbReference type="EMBL" id="QCI67514.1"/>
    </source>
</evidence>
<feature type="compositionally biased region" description="Basic residues" evidence="1">
    <location>
        <begin position="94"/>
        <end position="103"/>
    </location>
</feature>
<feature type="region of interest" description="Disordered" evidence="1">
    <location>
        <begin position="78"/>
        <end position="103"/>
    </location>
</feature>
<organism evidence="2 3">
    <name type="scientific">Phreatobacter stygius</name>
    <dbReference type="NCBI Taxonomy" id="1940610"/>
    <lineage>
        <taxon>Bacteria</taxon>
        <taxon>Pseudomonadati</taxon>
        <taxon>Pseudomonadota</taxon>
        <taxon>Alphaproteobacteria</taxon>
        <taxon>Hyphomicrobiales</taxon>
        <taxon>Phreatobacteraceae</taxon>
        <taxon>Phreatobacter</taxon>
    </lineage>
</organism>
<dbReference type="Proteomes" id="UP000298781">
    <property type="component" value="Chromosome"/>
</dbReference>
<protein>
    <submittedName>
        <fullName evidence="2">Uncharacterized protein</fullName>
    </submittedName>
</protein>
<sequence length="103" mass="12217">MFDVRDLAQWWTELRNLWGVPGSRLKLLLAERGLEKLIKRHNVIFVSNEWRFSLALHHLPVRPGRRRKVFPVSPWIGGRSRPGPPFPWTDKPLRKLRGPRPRI</sequence>
<gene>
    <name evidence="2" type="ORF">E8M01_26795</name>
</gene>